<dbReference type="CDD" id="cd08071">
    <property type="entry name" value="MPN_DUF2466"/>
    <property type="match status" value="1"/>
</dbReference>
<comment type="caution">
    <text evidence="8">The sequence shown here is derived from an EMBL/GenBank/DDBJ whole genome shotgun (WGS) entry which is preliminary data.</text>
</comment>
<evidence type="ECO:0000313" key="8">
    <source>
        <dbReference type="EMBL" id="MFC6207436.1"/>
    </source>
</evidence>
<dbReference type="PROSITE" id="PS50249">
    <property type="entry name" value="MPN"/>
    <property type="match status" value="1"/>
</dbReference>
<protein>
    <submittedName>
        <fullName evidence="8">JAB domain-containing protein</fullName>
    </submittedName>
</protein>
<dbReference type="SUPFAM" id="SSF102712">
    <property type="entry name" value="JAB1/MPN domain"/>
    <property type="match status" value="1"/>
</dbReference>
<dbReference type="InterPro" id="IPR025657">
    <property type="entry name" value="RadC_JAB"/>
</dbReference>
<feature type="domain" description="MPN" evidence="7">
    <location>
        <begin position="84"/>
        <end position="206"/>
    </location>
</feature>
<dbReference type="PROSITE" id="PS01302">
    <property type="entry name" value="UPF0758"/>
    <property type="match status" value="1"/>
</dbReference>
<evidence type="ECO:0000256" key="2">
    <source>
        <dbReference type="ARBA" id="ARBA00022670"/>
    </source>
</evidence>
<keyword evidence="4" id="KW-0378">Hydrolase</keyword>
<keyword evidence="9" id="KW-1185">Reference proteome</keyword>
<dbReference type="PANTHER" id="PTHR30471">
    <property type="entry name" value="DNA REPAIR PROTEIN RADC"/>
    <property type="match status" value="1"/>
</dbReference>
<keyword evidence="6" id="KW-0482">Metalloprotease</keyword>
<accession>A0ABW1SSC1</accession>
<evidence type="ECO:0000256" key="3">
    <source>
        <dbReference type="ARBA" id="ARBA00022723"/>
    </source>
</evidence>
<keyword evidence="3" id="KW-0479">Metal-binding</keyword>
<evidence type="ECO:0000256" key="6">
    <source>
        <dbReference type="ARBA" id="ARBA00023049"/>
    </source>
</evidence>
<evidence type="ECO:0000313" key="9">
    <source>
        <dbReference type="Proteomes" id="UP001596254"/>
    </source>
</evidence>
<dbReference type="PANTHER" id="PTHR30471:SF3">
    <property type="entry name" value="UPF0758 PROTEIN YEES-RELATED"/>
    <property type="match status" value="1"/>
</dbReference>
<sequence length="221" mass="24748">MQWCQVTVKNERQLVSRVLASLGLTDVQECDRFFRYFQTVARLRYASQRQCRAYVAGQHQRQAFLQALALGRWSQRAPREILGEVQASSQIGQALMDDLRFLPQEQLEVLALDVKHQIIDRQTVFRGTLDSCPVHPREIFRVALVTGAAALVVAHNHPSGNATPSANDLAFMNRLAKCGQLMGVPLLDGFVVGLSSYFSLRENGQLPVEIDQSISEPLKTD</sequence>
<dbReference type="InterPro" id="IPR020891">
    <property type="entry name" value="UPF0758_CS"/>
</dbReference>
<proteinExistence type="inferred from homology"/>
<dbReference type="Pfam" id="PF04002">
    <property type="entry name" value="RadC"/>
    <property type="match status" value="1"/>
</dbReference>
<keyword evidence="5" id="KW-0862">Zinc</keyword>
<keyword evidence="2" id="KW-0645">Protease</keyword>
<organism evidence="8 9">
    <name type="scientific">Levilactobacillus tongjiangensis</name>
    <dbReference type="NCBI Taxonomy" id="2486023"/>
    <lineage>
        <taxon>Bacteria</taxon>
        <taxon>Bacillati</taxon>
        <taxon>Bacillota</taxon>
        <taxon>Bacilli</taxon>
        <taxon>Lactobacillales</taxon>
        <taxon>Lactobacillaceae</taxon>
        <taxon>Levilactobacillus</taxon>
    </lineage>
</organism>
<evidence type="ECO:0000259" key="7">
    <source>
        <dbReference type="PROSITE" id="PS50249"/>
    </source>
</evidence>
<dbReference type="InterPro" id="IPR037518">
    <property type="entry name" value="MPN"/>
</dbReference>
<dbReference type="Gene3D" id="3.40.140.10">
    <property type="entry name" value="Cytidine Deaminase, domain 2"/>
    <property type="match status" value="1"/>
</dbReference>
<dbReference type="Proteomes" id="UP001596254">
    <property type="component" value="Unassembled WGS sequence"/>
</dbReference>
<name>A0ABW1SSC1_9LACO</name>
<evidence type="ECO:0000256" key="1">
    <source>
        <dbReference type="ARBA" id="ARBA00010243"/>
    </source>
</evidence>
<dbReference type="RefSeq" id="WP_125691414.1">
    <property type="nucleotide sequence ID" value="NZ_JBHSSK010000022.1"/>
</dbReference>
<dbReference type="InterPro" id="IPR001405">
    <property type="entry name" value="UPF0758"/>
</dbReference>
<evidence type="ECO:0000256" key="4">
    <source>
        <dbReference type="ARBA" id="ARBA00022801"/>
    </source>
</evidence>
<evidence type="ECO:0000256" key="5">
    <source>
        <dbReference type="ARBA" id="ARBA00022833"/>
    </source>
</evidence>
<gene>
    <name evidence="8" type="ORF">ACFP1G_08075</name>
</gene>
<comment type="similarity">
    <text evidence="1">Belongs to the UPF0758 family.</text>
</comment>
<reference evidence="9" key="1">
    <citation type="journal article" date="2019" name="Int. J. Syst. Evol. Microbiol.">
        <title>The Global Catalogue of Microorganisms (GCM) 10K type strain sequencing project: providing services to taxonomists for standard genome sequencing and annotation.</title>
        <authorList>
            <consortium name="The Broad Institute Genomics Platform"/>
            <consortium name="The Broad Institute Genome Sequencing Center for Infectious Disease"/>
            <person name="Wu L."/>
            <person name="Ma J."/>
        </authorList>
    </citation>
    <scope>NUCLEOTIDE SEQUENCE [LARGE SCALE GENOMIC DNA]</scope>
    <source>
        <strain evidence="9">CCM 8905</strain>
    </source>
</reference>
<dbReference type="EMBL" id="JBHSSK010000022">
    <property type="protein sequence ID" value="MFC6207436.1"/>
    <property type="molecule type" value="Genomic_DNA"/>
</dbReference>